<proteinExistence type="predicted"/>
<dbReference type="RefSeq" id="WP_133052435.1">
    <property type="nucleotide sequence ID" value="NZ_AP022591.1"/>
</dbReference>
<dbReference type="Proteomes" id="UP000466431">
    <property type="component" value="Chromosome"/>
</dbReference>
<dbReference type="OrthoDB" id="4555700at2"/>
<name>A0A7I7RF70_MYCCF</name>
<sequence>MPTRLPTRPFADDFVLADPAPAADGRINQHQLIILAASLADVVGMAGGWLFDRARAGWDVTVRVEGCRDLRPLMILGANVVDESTETVLCDLAPGSALAVSAELLSKDSRVHARVLELVKSGDVEVMAWGEVWPEQLGGQVDATEHRLSVAACAFKARALAAAELAPAVSATETLFDLGAESSSRPLCLV</sequence>
<dbReference type="KEGG" id="mcee:MCEL_14830"/>
<gene>
    <name evidence="1" type="ORF">MCEL_14830</name>
</gene>
<dbReference type="EMBL" id="AP022591">
    <property type="protein sequence ID" value="BBY43188.1"/>
    <property type="molecule type" value="Genomic_DNA"/>
</dbReference>
<organism evidence="1 2">
    <name type="scientific">Mycolicibacterium celeriflavum</name>
    <name type="common">Mycobacterium celeriflavum</name>
    <dbReference type="NCBI Taxonomy" id="1249101"/>
    <lineage>
        <taxon>Bacteria</taxon>
        <taxon>Bacillati</taxon>
        <taxon>Actinomycetota</taxon>
        <taxon>Actinomycetes</taxon>
        <taxon>Mycobacteriales</taxon>
        <taxon>Mycobacteriaceae</taxon>
        <taxon>Mycolicibacterium</taxon>
    </lineage>
</organism>
<keyword evidence="2" id="KW-1185">Reference proteome</keyword>
<dbReference type="AlphaFoldDB" id="A0A7I7RF70"/>
<protein>
    <submittedName>
        <fullName evidence="1">Uncharacterized protein</fullName>
    </submittedName>
</protein>
<evidence type="ECO:0000313" key="1">
    <source>
        <dbReference type="EMBL" id="BBY43188.1"/>
    </source>
</evidence>
<evidence type="ECO:0000313" key="2">
    <source>
        <dbReference type="Proteomes" id="UP000466431"/>
    </source>
</evidence>
<accession>A0A7I7RF70</accession>
<reference evidence="1 2" key="1">
    <citation type="journal article" date="2019" name="Emerg. Microbes Infect.">
        <title>Comprehensive subspecies identification of 175 nontuberculous mycobacteria species based on 7547 genomic profiles.</title>
        <authorList>
            <person name="Matsumoto Y."/>
            <person name="Kinjo T."/>
            <person name="Motooka D."/>
            <person name="Nabeya D."/>
            <person name="Jung N."/>
            <person name="Uechi K."/>
            <person name="Horii T."/>
            <person name="Iida T."/>
            <person name="Fujita J."/>
            <person name="Nakamura S."/>
        </authorList>
    </citation>
    <scope>NUCLEOTIDE SEQUENCE [LARGE SCALE GENOMIC DNA]</scope>
    <source>
        <strain evidence="1 2">JCM 18439</strain>
    </source>
</reference>